<organism evidence="2 3">
    <name type="scientific">Humicola insolens</name>
    <name type="common">Soft-rot fungus</name>
    <dbReference type="NCBI Taxonomy" id="85995"/>
    <lineage>
        <taxon>Eukaryota</taxon>
        <taxon>Fungi</taxon>
        <taxon>Dikarya</taxon>
        <taxon>Ascomycota</taxon>
        <taxon>Pezizomycotina</taxon>
        <taxon>Sordariomycetes</taxon>
        <taxon>Sordariomycetidae</taxon>
        <taxon>Sordariales</taxon>
        <taxon>Chaetomiaceae</taxon>
        <taxon>Mycothermus</taxon>
    </lineage>
</organism>
<comment type="caution">
    <text evidence="2">The sequence shown here is derived from an EMBL/GenBank/DDBJ whole genome shotgun (WGS) entry which is preliminary data.</text>
</comment>
<sequence length="632" mass="70574">MAAHLEPRTAAQPLRLTDLPDDILFEIFEYFVPPSRRYQYGSFPSGAAEPVQPDYKTGHTDLQKLRDVCRRFKHFVDPILYRHFVISGPRSLCKLLDKLFREPYLRGMIRHISIAFPLYGSNRYLWEAASASGKLLSAGTSGPVADPTQLDPPAQQLHQLLSSSRTHTLFDMRAIYAVICLATGLETLHILYNDQVDYASNFAGGSTPAWRWFVSPYTLRPSKHGGHRFPPGLFLGTLAQGKSSSSSSLWPPPSLRRIVAEYGPFDGGGNFFVMSTTSSPKTLTTTAKHLTTHLADFLHTTTPLLTSPDVSHTSSITIYVPHHSQPDPTSQPSGPPPRWSRLQADMQDSHARTAELAEPDSPESYNLMMNDAARPDRLGASLRLLAESVGEELQAVHLPLKGMNAMVSWWAYGPKWRVVGLRGLTGVKEVTVTLEGFLGRADWYAWMVLPWYPWQGSGFLREFPEPGREEGGMMALDEMFGKLILGQTTGGGGKGDGKEEEEEEEEEKPVDRERQREALMEIVEDLPPRIERLNLIEWFCQYASEAALNSVGLQPLSEFARLGWQVMAVSALKALVGPLAEARPTLKKVEMRWHASWNGSGLIKALLGDEKAFLDSIVREYQEKGITLEFRD</sequence>
<evidence type="ECO:0000313" key="2">
    <source>
        <dbReference type="EMBL" id="KAL1840498.1"/>
    </source>
</evidence>
<proteinExistence type="predicted"/>
<dbReference type="Proteomes" id="UP001583172">
    <property type="component" value="Unassembled WGS sequence"/>
</dbReference>
<feature type="compositionally biased region" description="Acidic residues" evidence="1">
    <location>
        <begin position="498"/>
        <end position="508"/>
    </location>
</feature>
<keyword evidence="3" id="KW-1185">Reference proteome</keyword>
<name>A0ABR3VGS6_HUMIN</name>
<feature type="region of interest" description="Disordered" evidence="1">
    <location>
        <begin position="320"/>
        <end position="350"/>
    </location>
</feature>
<evidence type="ECO:0008006" key="4">
    <source>
        <dbReference type="Google" id="ProtNLM"/>
    </source>
</evidence>
<accession>A0ABR3VGS6</accession>
<feature type="region of interest" description="Disordered" evidence="1">
    <location>
        <begin position="487"/>
        <end position="514"/>
    </location>
</feature>
<gene>
    <name evidence="2" type="ORF">VTJ49DRAFT_411</name>
</gene>
<protein>
    <recommendedName>
        <fullName evidence="4">F-box domain-containing protein</fullName>
    </recommendedName>
</protein>
<evidence type="ECO:0000313" key="3">
    <source>
        <dbReference type="Proteomes" id="UP001583172"/>
    </source>
</evidence>
<dbReference type="EMBL" id="JAZGSY010000110">
    <property type="protein sequence ID" value="KAL1840498.1"/>
    <property type="molecule type" value="Genomic_DNA"/>
</dbReference>
<reference evidence="2 3" key="1">
    <citation type="journal article" date="2024" name="Commun. Biol.">
        <title>Comparative genomic analysis of thermophilic fungi reveals convergent evolutionary adaptations and gene losses.</title>
        <authorList>
            <person name="Steindorff A.S."/>
            <person name="Aguilar-Pontes M.V."/>
            <person name="Robinson A.J."/>
            <person name="Andreopoulos B."/>
            <person name="LaButti K."/>
            <person name="Kuo A."/>
            <person name="Mondo S."/>
            <person name="Riley R."/>
            <person name="Otillar R."/>
            <person name="Haridas S."/>
            <person name="Lipzen A."/>
            <person name="Grimwood J."/>
            <person name="Schmutz J."/>
            <person name="Clum A."/>
            <person name="Reid I.D."/>
            <person name="Moisan M.C."/>
            <person name="Butler G."/>
            <person name="Nguyen T.T.M."/>
            <person name="Dewar K."/>
            <person name="Conant G."/>
            <person name="Drula E."/>
            <person name="Henrissat B."/>
            <person name="Hansel C."/>
            <person name="Singer S."/>
            <person name="Hutchinson M.I."/>
            <person name="de Vries R.P."/>
            <person name="Natvig D.O."/>
            <person name="Powell A.J."/>
            <person name="Tsang A."/>
            <person name="Grigoriev I.V."/>
        </authorList>
    </citation>
    <scope>NUCLEOTIDE SEQUENCE [LARGE SCALE GENOMIC DNA]</scope>
    <source>
        <strain evidence="2 3">CBS 620.91</strain>
    </source>
</reference>
<evidence type="ECO:0000256" key="1">
    <source>
        <dbReference type="SAM" id="MobiDB-lite"/>
    </source>
</evidence>